<keyword evidence="2" id="KW-1185">Reference proteome</keyword>
<evidence type="ECO:0000313" key="2">
    <source>
        <dbReference type="Proteomes" id="UP000324222"/>
    </source>
</evidence>
<dbReference type="InterPro" id="IPR036179">
    <property type="entry name" value="Ig-like_dom_sf"/>
</dbReference>
<evidence type="ECO:0000313" key="1">
    <source>
        <dbReference type="EMBL" id="MPC85304.1"/>
    </source>
</evidence>
<protein>
    <recommendedName>
        <fullName evidence="3">Ig-like domain-containing protein</fullName>
    </recommendedName>
</protein>
<dbReference type="SUPFAM" id="SSF48726">
    <property type="entry name" value="Immunoglobulin"/>
    <property type="match status" value="1"/>
</dbReference>
<dbReference type="AlphaFoldDB" id="A0A5B7IYJ5"/>
<accession>A0A5B7IYJ5</accession>
<dbReference type="OrthoDB" id="5843172at2759"/>
<dbReference type="EMBL" id="VSRR010067975">
    <property type="protein sequence ID" value="MPC85304.1"/>
    <property type="molecule type" value="Genomic_DNA"/>
</dbReference>
<dbReference type="Proteomes" id="UP000324222">
    <property type="component" value="Unassembled WGS sequence"/>
</dbReference>
<sequence length="72" mass="7750">MPPLHVQIASPNAPTVHPINLIVEGGKMTVLCIAMGSPPPTVSLYISGVLIHQVRRKLRRAPHSDGASYTKE</sequence>
<proteinExistence type="predicted"/>
<name>A0A5B7IYJ5_PORTR</name>
<reference evidence="1 2" key="1">
    <citation type="submission" date="2019-05" db="EMBL/GenBank/DDBJ databases">
        <title>Another draft genome of Portunus trituberculatus and its Hox gene families provides insights of decapod evolution.</title>
        <authorList>
            <person name="Jeong J.-H."/>
            <person name="Song I."/>
            <person name="Kim S."/>
            <person name="Choi T."/>
            <person name="Kim D."/>
            <person name="Ryu S."/>
            <person name="Kim W."/>
        </authorList>
    </citation>
    <scope>NUCLEOTIDE SEQUENCE [LARGE SCALE GENOMIC DNA]</scope>
    <source>
        <tissue evidence="1">Muscle</tissue>
    </source>
</reference>
<organism evidence="1 2">
    <name type="scientific">Portunus trituberculatus</name>
    <name type="common">Swimming crab</name>
    <name type="synonym">Neptunus trituberculatus</name>
    <dbReference type="NCBI Taxonomy" id="210409"/>
    <lineage>
        <taxon>Eukaryota</taxon>
        <taxon>Metazoa</taxon>
        <taxon>Ecdysozoa</taxon>
        <taxon>Arthropoda</taxon>
        <taxon>Crustacea</taxon>
        <taxon>Multicrustacea</taxon>
        <taxon>Malacostraca</taxon>
        <taxon>Eumalacostraca</taxon>
        <taxon>Eucarida</taxon>
        <taxon>Decapoda</taxon>
        <taxon>Pleocyemata</taxon>
        <taxon>Brachyura</taxon>
        <taxon>Eubrachyura</taxon>
        <taxon>Portunoidea</taxon>
        <taxon>Portunidae</taxon>
        <taxon>Portuninae</taxon>
        <taxon>Portunus</taxon>
    </lineage>
</organism>
<gene>
    <name evidence="1" type="ORF">E2C01_080073</name>
</gene>
<comment type="caution">
    <text evidence="1">The sequence shown here is derived from an EMBL/GenBank/DDBJ whole genome shotgun (WGS) entry which is preliminary data.</text>
</comment>
<evidence type="ECO:0008006" key="3">
    <source>
        <dbReference type="Google" id="ProtNLM"/>
    </source>
</evidence>